<protein>
    <submittedName>
        <fullName evidence="2">RHS repeat-associated core domain-containing protein</fullName>
    </submittedName>
</protein>
<proteinExistence type="predicted"/>
<dbReference type="Proteomes" id="UP001236569">
    <property type="component" value="Unassembled WGS sequence"/>
</dbReference>
<evidence type="ECO:0000313" key="3">
    <source>
        <dbReference type="Proteomes" id="UP001236569"/>
    </source>
</evidence>
<feature type="domain" description="Tox-REase-5" evidence="1">
    <location>
        <begin position="240"/>
        <end position="320"/>
    </location>
</feature>
<evidence type="ECO:0000259" key="1">
    <source>
        <dbReference type="Pfam" id="PF15648"/>
    </source>
</evidence>
<accession>A0ABT6YRV5</accession>
<dbReference type="Gene3D" id="2.180.10.10">
    <property type="entry name" value="RHS repeat-associated core"/>
    <property type="match status" value="1"/>
</dbReference>
<dbReference type="InterPro" id="IPR028904">
    <property type="entry name" value="Tox-REase-5_dom"/>
</dbReference>
<keyword evidence="3" id="KW-1185">Reference proteome</keyword>
<dbReference type="Pfam" id="PF15648">
    <property type="entry name" value="Tox-REase-5"/>
    <property type="match status" value="1"/>
</dbReference>
<reference evidence="2 3" key="1">
    <citation type="submission" date="2023-05" db="EMBL/GenBank/DDBJ databases">
        <title>Novel species of genus Flectobacillus isolated from stream in China.</title>
        <authorList>
            <person name="Lu H."/>
        </authorList>
    </citation>
    <scope>NUCLEOTIDE SEQUENCE [LARGE SCALE GENOMIC DNA]</scope>
    <source>
        <strain evidence="2 3">DC10W</strain>
    </source>
</reference>
<gene>
    <name evidence="2" type="ORF">QM480_18450</name>
</gene>
<dbReference type="InterPro" id="IPR022385">
    <property type="entry name" value="Rhs_assc_core"/>
</dbReference>
<sequence length="346" mass="36323">MGNTRVSFKANGSTPQATDYTNYDPWGIELNGTGLNNPVENRFKFLGRESIAETGWVDLMKRMYDPPTARFTRVDPSPDVAGQESLSTYQYGYNNPLRYPDPNGDCPNCITGVIGAGLGALIGGGIEAGIQLYQHGEINDWKAVGGAALQGGITGGAAGFTGGASLLVQGTAVGTANVVGGYANRTIQGQTTTGGDVARDFTVGAVAGVASRYLPKGSGGNTIKGGSWVTTNESMSVAASEYQTLITGKAADKSFMLNGVKFDGVVKGVLVDAKSGYSNFVNKSTGAFQSWFKGANGLVEQAERQLGAANGTKIQWYFQNEGVMKATQQLFKDNGIKGIELIYKAK</sequence>
<dbReference type="NCBIfam" id="TIGR03696">
    <property type="entry name" value="Rhs_assc_core"/>
    <property type="match status" value="1"/>
</dbReference>
<dbReference type="EMBL" id="JASHID010000016">
    <property type="protein sequence ID" value="MDI9866327.1"/>
    <property type="molecule type" value="Genomic_DNA"/>
</dbReference>
<evidence type="ECO:0000313" key="2">
    <source>
        <dbReference type="EMBL" id="MDI9866327.1"/>
    </source>
</evidence>
<name>A0ABT6YRV5_9BACT</name>
<comment type="caution">
    <text evidence="2">The sequence shown here is derived from an EMBL/GenBank/DDBJ whole genome shotgun (WGS) entry which is preliminary data.</text>
</comment>
<dbReference type="RefSeq" id="WP_283371160.1">
    <property type="nucleotide sequence ID" value="NZ_JASHID010000016.1"/>
</dbReference>
<organism evidence="2 3">
    <name type="scientific">Flectobacillus longus</name>
    <dbReference type="NCBI Taxonomy" id="2984207"/>
    <lineage>
        <taxon>Bacteria</taxon>
        <taxon>Pseudomonadati</taxon>
        <taxon>Bacteroidota</taxon>
        <taxon>Cytophagia</taxon>
        <taxon>Cytophagales</taxon>
        <taxon>Flectobacillaceae</taxon>
        <taxon>Flectobacillus</taxon>
    </lineage>
</organism>